<proteinExistence type="predicted"/>
<keyword evidence="1" id="KW-0472">Membrane</keyword>
<organism evidence="2 3">
    <name type="scientific">Candidatus Atopostipes pullistercoris</name>
    <dbReference type="NCBI Taxonomy" id="2838467"/>
    <lineage>
        <taxon>Bacteria</taxon>
        <taxon>Bacillati</taxon>
        <taxon>Bacillota</taxon>
        <taxon>Bacilli</taxon>
        <taxon>Lactobacillales</taxon>
        <taxon>Carnobacteriaceae</taxon>
        <taxon>Atopostipes</taxon>
    </lineage>
</organism>
<keyword evidence="1" id="KW-1133">Transmembrane helix</keyword>
<gene>
    <name evidence="2" type="ORF">H9808_06930</name>
</gene>
<evidence type="ECO:0000256" key="1">
    <source>
        <dbReference type="SAM" id="Phobius"/>
    </source>
</evidence>
<feature type="transmembrane region" description="Helical" evidence="1">
    <location>
        <begin position="30"/>
        <end position="48"/>
    </location>
</feature>
<dbReference type="EMBL" id="DXAZ01000112">
    <property type="protein sequence ID" value="HIZ71478.1"/>
    <property type="molecule type" value="Genomic_DNA"/>
</dbReference>
<feature type="transmembrane region" description="Helical" evidence="1">
    <location>
        <begin position="7"/>
        <end position="24"/>
    </location>
</feature>
<keyword evidence="1" id="KW-0812">Transmembrane</keyword>
<dbReference type="Proteomes" id="UP000824106">
    <property type="component" value="Unassembled WGS sequence"/>
</dbReference>
<dbReference type="AlphaFoldDB" id="A0A9D2G2P2"/>
<evidence type="ECO:0000313" key="2">
    <source>
        <dbReference type="EMBL" id="HIZ71478.1"/>
    </source>
</evidence>
<comment type="caution">
    <text evidence="2">The sequence shown here is derived from an EMBL/GenBank/DDBJ whole genome shotgun (WGS) entry which is preliminary data.</text>
</comment>
<evidence type="ECO:0000313" key="3">
    <source>
        <dbReference type="Proteomes" id="UP000824106"/>
    </source>
</evidence>
<sequence>MKKSTTYLFSLLSFIIGILFMIYLRRVYVVGLLISFILIAFQTPTTKFDKTGETNDASIALLKFIGLNVLLYLAGGYTALLFF</sequence>
<accession>A0A9D2G2P2</accession>
<name>A0A9D2G2P2_9LACT</name>
<feature type="transmembrane region" description="Helical" evidence="1">
    <location>
        <begin position="60"/>
        <end position="82"/>
    </location>
</feature>
<reference evidence="2" key="2">
    <citation type="submission" date="2021-04" db="EMBL/GenBank/DDBJ databases">
        <authorList>
            <person name="Gilroy R."/>
        </authorList>
    </citation>
    <scope>NUCLEOTIDE SEQUENCE</scope>
    <source>
        <strain evidence="2">CHK169-4300</strain>
    </source>
</reference>
<protein>
    <submittedName>
        <fullName evidence="2">Uncharacterized protein</fullName>
    </submittedName>
</protein>
<reference evidence="2" key="1">
    <citation type="journal article" date="2021" name="PeerJ">
        <title>Extensive microbial diversity within the chicken gut microbiome revealed by metagenomics and culture.</title>
        <authorList>
            <person name="Gilroy R."/>
            <person name="Ravi A."/>
            <person name="Getino M."/>
            <person name="Pursley I."/>
            <person name="Horton D.L."/>
            <person name="Alikhan N.F."/>
            <person name="Baker D."/>
            <person name="Gharbi K."/>
            <person name="Hall N."/>
            <person name="Watson M."/>
            <person name="Adriaenssens E.M."/>
            <person name="Foster-Nyarko E."/>
            <person name="Jarju S."/>
            <person name="Secka A."/>
            <person name="Antonio M."/>
            <person name="Oren A."/>
            <person name="Chaudhuri R.R."/>
            <person name="La Ragione R."/>
            <person name="Hildebrand F."/>
            <person name="Pallen M.J."/>
        </authorList>
    </citation>
    <scope>NUCLEOTIDE SEQUENCE</scope>
    <source>
        <strain evidence="2">CHK169-4300</strain>
    </source>
</reference>